<dbReference type="Pfam" id="PF00270">
    <property type="entry name" value="DEAD"/>
    <property type="match status" value="1"/>
</dbReference>
<keyword evidence="8 9" id="KW-0234">DNA repair</keyword>
<dbReference type="Gene3D" id="3.40.50.300">
    <property type="entry name" value="P-loop containing nucleotide triphosphate hydrolases"/>
    <property type="match status" value="2"/>
</dbReference>
<sequence length="1060" mass="114108">MNDHDPIAAEAVALLKRLDAEAPTLHVTDGERRAEELARFLAGVLPDRPVLCLPPWDCLPFDSASPTPGAMGRRMAVLHRLQDPSPDLVVVMTVQTMLQRLPPPSAIRSFGVRAGQALDLPALRDFCTGAGYEEDERIDEPGEVAFHGTTIEVFPGGAPLPCRIELSDGKVTVIRRFDPVSQRSLSEVETLDLVPVTELPADDEDRGRGAEHRLPKAYPSLSTVADHLPDARLSMSDAVPDAGRTLLDRIAEARADAAEGGGDPLAADALYLDAGAWDACVQRADLLPKAGGQPVPAFAAERRPRNRLSRFLDAQTEAERRIILTAHSEAERRRLQRMVTQAGGREPQPVADWSQAMAQDSAVLVADLAAGHVTDDLAVVTASDLLGSRAQVPDDLSSVPSSWHVHATGLQLGDVVVHEDHGLARLDGIEPLDSDEAIRLIFDHDERLLVPAHEAGRIWRYGSAEAGVTLDRLRGSAWRKRRDATLKALEKLAGQLVALARQRSQATAPKLVPPGRDFERFVARFPFPATPDQLSAVRAALGDMAAGHPMDRLLVGDVGFGKTEIALRAAAAAALSGRQVAVAAPTTVLARQHAETFQRRFAAFGIKIGHLSRLVTGKPAAEVREGLADGSIRIAVGTHALVGKGVGFSDLGLLIIDEEQRFGTAQKQKLRALGRDCHVLSMTATPIPRTLQGALVGLQDLSLITTPPARRRPIRTLIGGDDDATLRQALRRERRRGGQSFVVVPRVEDIEPTAQRLRDLLPDFSLRIAHGDLPAKDIDRTMVGFAQGDGDILLATAIIESGLDVARANTMLVMRPALFGLAQLHQLRGRVGRGAVQAYCYLLTGDDEELSDDARKRLGTLQALDRLGAGMAISAADLDRRGAGDLLGDRQAGHVQKVGLGLYQEMLAAALRDARGEQATPPPPQIVGAPGMIPPDHVAEPETRIDLYHRLARAALPEEVEALEAEIADRFGPPPAPLAMLLKATVLRSLAGTLGIRKVTIGPEGIALDFDEAVDLDEFSPTAKALKLEVPSDHRLLLRRAIDDSDERLSAAIDLLERLA</sequence>
<dbReference type="InterPro" id="IPR003711">
    <property type="entry name" value="CarD-like/TRCF_RID"/>
</dbReference>
<evidence type="ECO:0000256" key="6">
    <source>
        <dbReference type="ARBA" id="ARBA00022840"/>
    </source>
</evidence>
<dbReference type="SUPFAM" id="SSF143517">
    <property type="entry name" value="TRCF domain-like"/>
    <property type="match status" value="1"/>
</dbReference>
<evidence type="ECO:0000256" key="8">
    <source>
        <dbReference type="ARBA" id="ARBA00023204"/>
    </source>
</evidence>
<dbReference type="EC" id="3.6.4.-" evidence="9"/>
<accession>A0ABV6CIT7</accession>
<dbReference type="InterPro" id="IPR005118">
    <property type="entry name" value="TRCF_C"/>
</dbReference>
<evidence type="ECO:0000256" key="5">
    <source>
        <dbReference type="ARBA" id="ARBA00022806"/>
    </source>
</evidence>
<comment type="similarity">
    <text evidence="9">In the N-terminal section; belongs to the UvrB family.</text>
</comment>
<keyword evidence="13" id="KW-1185">Reference proteome</keyword>
<dbReference type="Proteomes" id="UP001589795">
    <property type="component" value="Unassembled WGS sequence"/>
</dbReference>
<dbReference type="InterPro" id="IPR041471">
    <property type="entry name" value="UvrB_inter"/>
</dbReference>
<dbReference type="InterPro" id="IPR048635">
    <property type="entry name" value="MFD_D3"/>
</dbReference>
<dbReference type="Pfam" id="PF17757">
    <property type="entry name" value="UvrB_inter"/>
    <property type="match status" value="1"/>
</dbReference>
<dbReference type="InterPro" id="IPR036101">
    <property type="entry name" value="CarD-like/TRCF_RID_sf"/>
</dbReference>
<feature type="domain" description="Helicase C-terminal" evidence="11">
    <location>
        <begin position="725"/>
        <end position="879"/>
    </location>
</feature>
<keyword evidence="7 9" id="KW-0238">DNA-binding</keyword>
<dbReference type="SMART" id="SM00982">
    <property type="entry name" value="TRCF"/>
    <property type="match status" value="1"/>
</dbReference>
<comment type="function">
    <text evidence="9">Couples transcription and DNA repair by recognizing RNA polymerase (RNAP) stalled at DNA lesions. Mediates ATP-dependent release of RNAP and its truncated transcript from the DNA, and recruitment of nucleotide excision repair machinery to the damaged site.</text>
</comment>
<dbReference type="SMART" id="SM00490">
    <property type="entry name" value="HELICc"/>
    <property type="match status" value="1"/>
</dbReference>
<comment type="similarity">
    <text evidence="9">In the C-terminal section; belongs to the helicase family. RecG subfamily.</text>
</comment>
<dbReference type="Pfam" id="PF02559">
    <property type="entry name" value="CarD_TRCF_RID"/>
    <property type="match status" value="1"/>
</dbReference>
<gene>
    <name evidence="9" type="primary">mfd</name>
    <name evidence="12" type="ORF">ACFFIZ_10160</name>
</gene>
<dbReference type="Gene3D" id="3.40.50.11140">
    <property type="match status" value="1"/>
</dbReference>
<dbReference type="PROSITE" id="PS51194">
    <property type="entry name" value="HELICASE_CTER"/>
    <property type="match status" value="1"/>
</dbReference>
<dbReference type="SUPFAM" id="SSF52540">
    <property type="entry name" value="P-loop containing nucleoside triphosphate hydrolases"/>
    <property type="match status" value="4"/>
</dbReference>
<reference evidence="12 13" key="1">
    <citation type="submission" date="2024-09" db="EMBL/GenBank/DDBJ databases">
        <authorList>
            <person name="Sun Q."/>
            <person name="Mori K."/>
        </authorList>
    </citation>
    <scope>NUCLEOTIDE SEQUENCE [LARGE SCALE GENOMIC DNA]</scope>
    <source>
        <strain evidence="12 13">CCM 7904</strain>
    </source>
</reference>
<dbReference type="InterPro" id="IPR047112">
    <property type="entry name" value="RecG/Mfd"/>
</dbReference>
<dbReference type="HAMAP" id="MF_00969">
    <property type="entry name" value="TRCF"/>
    <property type="match status" value="1"/>
</dbReference>
<dbReference type="InterPro" id="IPR027417">
    <property type="entry name" value="P-loop_NTPase"/>
</dbReference>
<dbReference type="GO" id="GO:0004386">
    <property type="term" value="F:helicase activity"/>
    <property type="evidence" value="ECO:0007669"/>
    <property type="project" value="UniProtKB-KW"/>
</dbReference>
<keyword evidence="1 9" id="KW-0963">Cytoplasm</keyword>
<evidence type="ECO:0000256" key="2">
    <source>
        <dbReference type="ARBA" id="ARBA00022741"/>
    </source>
</evidence>
<keyword evidence="2 9" id="KW-0547">Nucleotide-binding</keyword>
<feature type="domain" description="Helicase ATP-binding" evidence="10">
    <location>
        <begin position="543"/>
        <end position="704"/>
    </location>
</feature>
<dbReference type="EMBL" id="JBHLWQ010000088">
    <property type="protein sequence ID" value="MFC0200673.1"/>
    <property type="molecule type" value="Genomic_DNA"/>
</dbReference>
<evidence type="ECO:0000256" key="7">
    <source>
        <dbReference type="ARBA" id="ARBA00023125"/>
    </source>
</evidence>
<dbReference type="PROSITE" id="PS51192">
    <property type="entry name" value="HELICASE_ATP_BIND_1"/>
    <property type="match status" value="1"/>
</dbReference>
<keyword evidence="4 9" id="KW-0378">Hydrolase</keyword>
<dbReference type="Pfam" id="PF03461">
    <property type="entry name" value="TRCF"/>
    <property type="match status" value="1"/>
</dbReference>
<dbReference type="InterPro" id="IPR004576">
    <property type="entry name" value="Mfd"/>
</dbReference>
<evidence type="ECO:0000256" key="3">
    <source>
        <dbReference type="ARBA" id="ARBA00022763"/>
    </source>
</evidence>
<dbReference type="Gene3D" id="2.40.10.170">
    <property type="match status" value="1"/>
</dbReference>
<keyword evidence="3 9" id="KW-0227">DNA damage</keyword>
<evidence type="ECO:0000313" key="12">
    <source>
        <dbReference type="EMBL" id="MFC0200673.1"/>
    </source>
</evidence>
<dbReference type="SMART" id="SM01058">
    <property type="entry name" value="CarD_TRCF"/>
    <property type="match status" value="1"/>
</dbReference>
<dbReference type="Pfam" id="PF21132">
    <property type="entry name" value="MFD_D3"/>
    <property type="match status" value="1"/>
</dbReference>
<name>A0ABV6CIT7_9RHOB</name>
<dbReference type="Pfam" id="PF00271">
    <property type="entry name" value="Helicase_C"/>
    <property type="match status" value="1"/>
</dbReference>
<dbReference type="InterPro" id="IPR011545">
    <property type="entry name" value="DEAD/DEAH_box_helicase_dom"/>
</dbReference>
<comment type="subcellular location">
    <subcellularLocation>
        <location evidence="9">Cytoplasm</location>
    </subcellularLocation>
</comment>
<evidence type="ECO:0000256" key="9">
    <source>
        <dbReference type="HAMAP-Rule" id="MF_00969"/>
    </source>
</evidence>
<dbReference type="Gene3D" id="3.40.50.11180">
    <property type="match status" value="1"/>
</dbReference>
<dbReference type="SMART" id="SM00487">
    <property type="entry name" value="DEXDc"/>
    <property type="match status" value="1"/>
</dbReference>
<dbReference type="InterPro" id="IPR037235">
    <property type="entry name" value="TRCF-like_C_D7"/>
</dbReference>
<protein>
    <recommendedName>
        <fullName evidence="9">Transcription-repair-coupling factor</fullName>
        <shortName evidence="9">TRCF</shortName>
        <ecNumber evidence="9">3.6.4.-</ecNumber>
    </recommendedName>
</protein>
<dbReference type="PANTHER" id="PTHR47964:SF1">
    <property type="entry name" value="ATP-DEPENDENT DNA HELICASE HOMOLOG RECG, CHLOROPLASTIC"/>
    <property type="match status" value="1"/>
</dbReference>
<proteinExistence type="inferred from homology"/>
<dbReference type="InterPro" id="IPR001650">
    <property type="entry name" value="Helicase_C-like"/>
</dbReference>
<organism evidence="12 13">
    <name type="scientific">Paracoccus rhizosphaerae</name>
    <dbReference type="NCBI Taxonomy" id="1133347"/>
    <lineage>
        <taxon>Bacteria</taxon>
        <taxon>Pseudomonadati</taxon>
        <taxon>Pseudomonadota</taxon>
        <taxon>Alphaproteobacteria</taxon>
        <taxon>Rhodobacterales</taxon>
        <taxon>Paracoccaceae</taxon>
        <taxon>Paracoccus</taxon>
    </lineage>
</organism>
<dbReference type="RefSeq" id="WP_265505793.1">
    <property type="nucleotide sequence ID" value="NZ_JAOTBE010000004.1"/>
</dbReference>
<dbReference type="SUPFAM" id="SSF141259">
    <property type="entry name" value="CarD-like"/>
    <property type="match status" value="1"/>
</dbReference>
<evidence type="ECO:0000313" key="13">
    <source>
        <dbReference type="Proteomes" id="UP001589795"/>
    </source>
</evidence>
<dbReference type="PANTHER" id="PTHR47964">
    <property type="entry name" value="ATP-DEPENDENT DNA HELICASE HOMOLOG RECG, CHLOROPLASTIC"/>
    <property type="match status" value="1"/>
</dbReference>
<comment type="caution">
    <text evidence="12">The sequence shown here is derived from an EMBL/GenBank/DDBJ whole genome shotgun (WGS) entry which is preliminary data.</text>
</comment>
<dbReference type="InterPro" id="IPR014001">
    <property type="entry name" value="Helicase_ATP-bd"/>
</dbReference>
<evidence type="ECO:0000259" key="10">
    <source>
        <dbReference type="PROSITE" id="PS51192"/>
    </source>
</evidence>
<dbReference type="Gene3D" id="3.90.1150.50">
    <property type="entry name" value="Transcription-repair-coupling factor, D7 domain"/>
    <property type="match status" value="1"/>
</dbReference>
<keyword evidence="5 12" id="KW-0347">Helicase</keyword>
<keyword evidence="6 9" id="KW-0067">ATP-binding</keyword>
<evidence type="ECO:0000256" key="4">
    <source>
        <dbReference type="ARBA" id="ARBA00022801"/>
    </source>
</evidence>
<evidence type="ECO:0000259" key="11">
    <source>
        <dbReference type="PROSITE" id="PS51194"/>
    </source>
</evidence>
<evidence type="ECO:0000256" key="1">
    <source>
        <dbReference type="ARBA" id="ARBA00022490"/>
    </source>
</evidence>